<dbReference type="GO" id="GO:0009395">
    <property type="term" value="P:phospholipid catabolic process"/>
    <property type="evidence" value="ECO:0007669"/>
    <property type="project" value="UniProtKB-KW"/>
</dbReference>
<keyword evidence="1" id="KW-1208">Phospholipid metabolism</keyword>
<keyword evidence="1 2" id="KW-0812">Transmembrane</keyword>
<evidence type="ECO:0000313" key="5">
    <source>
        <dbReference type="Proteomes" id="UP000315782"/>
    </source>
</evidence>
<gene>
    <name evidence="4" type="ORF">EVA96_02440</name>
</gene>
<keyword evidence="1 2" id="KW-0472">Membrane</keyword>
<dbReference type="PANTHER" id="PTHR36305:SF1">
    <property type="entry name" value="PHOSPHATIDYLGLYCEROPHOSPHATASE A"/>
    <property type="match status" value="1"/>
</dbReference>
<dbReference type="EMBL" id="SHBI01000013">
    <property type="protein sequence ID" value="RZO20879.1"/>
    <property type="molecule type" value="Genomic_DNA"/>
</dbReference>
<dbReference type="InterPro" id="IPR036681">
    <property type="entry name" value="PgpA-like_sf"/>
</dbReference>
<keyword evidence="1" id="KW-0479">Metal-binding</keyword>
<comment type="subcellular location">
    <subcellularLocation>
        <location evidence="1">Cell inner membrane</location>
        <topology evidence="1">Multi-pass membrane protein</topology>
    </subcellularLocation>
</comment>
<dbReference type="GO" id="GO:0006655">
    <property type="term" value="P:phosphatidylglycerol biosynthetic process"/>
    <property type="evidence" value="ECO:0007669"/>
    <property type="project" value="UniProtKB-UniPathway"/>
</dbReference>
<evidence type="ECO:0000256" key="1">
    <source>
        <dbReference type="PIRNR" id="PIRNR006162"/>
    </source>
</evidence>
<dbReference type="InterPro" id="IPR026037">
    <property type="entry name" value="PgpA"/>
</dbReference>
<proteinExistence type="predicted"/>
<organism evidence="4 5">
    <name type="scientific">SAR86 cluster bacterium</name>
    <dbReference type="NCBI Taxonomy" id="2030880"/>
    <lineage>
        <taxon>Bacteria</taxon>
        <taxon>Pseudomonadati</taxon>
        <taxon>Pseudomonadota</taxon>
        <taxon>Gammaproteobacteria</taxon>
        <taxon>SAR86 cluster</taxon>
    </lineage>
</organism>
<dbReference type="Pfam" id="PF04608">
    <property type="entry name" value="PgpA"/>
    <property type="match status" value="1"/>
</dbReference>
<comment type="caution">
    <text evidence="4">The sequence shown here is derived from an EMBL/GenBank/DDBJ whole genome shotgun (WGS) entry which is preliminary data.</text>
</comment>
<sequence length="161" mass="18253">MNKFPNLKNPIHFIATMGGIGKLPFAPGTWGSLIALVLFVILSHYINMIYLGLLVIILSIWICEKASVNLVDKDHKSIVIDELAGMWLALMPALYLSSQSSRTSYAVCAFIIFRFFDIYKPFPISYFDRNFKNGFGIVLDDLIAGFFAIFPSWFLIQLIFV</sequence>
<accession>A0A520MI34</accession>
<keyword evidence="1" id="KW-0378">Hydrolase</keyword>
<dbReference type="GO" id="GO:0005886">
    <property type="term" value="C:plasma membrane"/>
    <property type="evidence" value="ECO:0007669"/>
    <property type="project" value="UniProtKB-SubCell"/>
</dbReference>
<keyword evidence="2" id="KW-1133">Transmembrane helix</keyword>
<dbReference type="PIRSF" id="PIRSF006162">
    <property type="entry name" value="PgpA"/>
    <property type="match status" value="1"/>
</dbReference>
<keyword evidence="1" id="KW-0997">Cell inner membrane</keyword>
<keyword evidence="1" id="KW-0595">Phospholipid degradation</keyword>
<comment type="pathway">
    <text evidence="1">Phospholipid metabolism; phosphatidylglycerol biosynthesis; phosphatidylglycerol from CDP-diacylglycerol: step 2/2.</text>
</comment>
<keyword evidence="1" id="KW-0442">Lipid degradation</keyword>
<keyword evidence="1" id="KW-1003">Cell membrane</keyword>
<dbReference type="Proteomes" id="UP000315782">
    <property type="component" value="Unassembled WGS sequence"/>
</dbReference>
<dbReference type="AlphaFoldDB" id="A0A520MI34"/>
<dbReference type="PANTHER" id="PTHR36305">
    <property type="entry name" value="PHOSPHATIDYLGLYCEROPHOSPHATASE A"/>
    <property type="match status" value="1"/>
</dbReference>
<dbReference type="EC" id="3.1.3.27" evidence="1"/>
<dbReference type="SUPFAM" id="SSF101307">
    <property type="entry name" value="YutG-like"/>
    <property type="match status" value="1"/>
</dbReference>
<dbReference type="UniPathway" id="UPA00084">
    <property type="reaction ID" value="UER00504"/>
</dbReference>
<comment type="catalytic activity">
    <reaction evidence="1">
        <text>a 1,2-diacyl-sn-glycero-3-phospho-(1'-sn-glycero-3'-phosphate) + H2O = a 1,2-diacyl-sn-glycero-3-phospho-(1'-sn-glycerol) + phosphate</text>
        <dbReference type="Rhea" id="RHEA:33751"/>
        <dbReference type="ChEBI" id="CHEBI:15377"/>
        <dbReference type="ChEBI" id="CHEBI:43474"/>
        <dbReference type="ChEBI" id="CHEBI:60110"/>
        <dbReference type="ChEBI" id="CHEBI:64716"/>
        <dbReference type="EC" id="3.1.3.27"/>
    </reaction>
</comment>
<dbReference type="GO" id="GO:0046872">
    <property type="term" value="F:metal ion binding"/>
    <property type="evidence" value="ECO:0007669"/>
    <property type="project" value="UniProtKB-KW"/>
</dbReference>
<keyword evidence="1" id="KW-0460">Magnesium</keyword>
<evidence type="ECO:0000259" key="3">
    <source>
        <dbReference type="Pfam" id="PF04608"/>
    </source>
</evidence>
<comment type="function">
    <text evidence="1">Lipid phosphatase which dephosphorylates phosphatidylglycerophosphate (PGP) to phosphatidylglycerol (PG).</text>
</comment>
<comment type="cofactor">
    <cofactor evidence="1">
        <name>Mg(2+)</name>
        <dbReference type="ChEBI" id="CHEBI:18420"/>
    </cofactor>
</comment>
<evidence type="ECO:0000256" key="2">
    <source>
        <dbReference type="SAM" id="Phobius"/>
    </source>
</evidence>
<evidence type="ECO:0000313" key="4">
    <source>
        <dbReference type="EMBL" id="RZO20879.1"/>
    </source>
</evidence>
<feature type="domain" description="YutG/PgpA" evidence="3">
    <location>
        <begin position="13"/>
        <end position="151"/>
    </location>
</feature>
<name>A0A520MI34_9GAMM</name>
<feature type="transmembrane region" description="Helical" evidence="2">
    <location>
        <begin position="134"/>
        <end position="160"/>
    </location>
</feature>
<dbReference type="GO" id="GO:0008962">
    <property type="term" value="F:phosphatidylglycerophosphatase activity"/>
    <property type="evidence" value="ECO:0007669"/>
    <property type="project" value="UniProtKB-EC"/>
</dbReference>
<protein>
    <recommendedName>
        <fullName evidence="1">Phosphatidylglycerophosphatase A</fullName>
        <ecNumber evidence="1">3.1.3.27</ecNumber>
    </recommendedName>
    <alternativeName>
        <fullName evidence="1">Phosphatidylglycerolphosphate phosphatase A</fullName>
    </alternativeName>
</protein>
<keyword evidence="1" id="KW-0443">Lipid metabolism</keyword>
<dbReference type="CDD" id="cd06971">
    <property type="entry name" value="PgpA"/>
    <property type="match status" value="1"/>
</dbReference>
<dbReference type="InterPro" id="IPR007686">
    <property type="entry name" value="YutG/PgpA"/>
</dbReference>
<reference evidence="4 5" key="1">
    <citation type="submission" date="2019-02" db="EMBL/GenBank/DDBJ databases">
        <title>Prokaryotic population dynamics and viral predation in marine succession experiment using metagenomics: the confinement effect.</title>
        <authorList>
            <person name="Haro-Moreno J.M."/>
            <person name="Rodriguez-Valera F."/>
            <person name="Lopez-Perez M."/>
        </authorList>
    </citation>
    <scope>NUCLEOTIDE SEQUENCE [LARGE SCALE GENOMIC DNA]</scope>
    <source>
        <strain evidence="4">MED-G163</strain>
    </source>
</reference>